<evidence type="ECO:0000313" key="9">
    <source>
        <dbReference type="Proteomes" id="UP001189429"/>
    </source>
</evidence>
<sequence length="1519" mass="163944">MLFWLRGRVSVITFSSCVSDLDGGRSPFLSRGARAAMTKLSIVLKQDEVLALLSRLSPSLLVKVRRASRLFVWRLDDARMQQLQQHLIDEFHLVFQDVHELCERGEAECVWLLLSQGMSVKARDHESHTLLQKATHSYRTPVIKLLVERGANVNAKGAYGYTPLHEACYIGSLDVVSCLLGAKALMRFVREGDRNAELFYLFSQELQDQARRGEATEGQQSPIDLTAAANSWQRLALGTAQDTSEARQIATDFQPVPPRCQRRRRRSQAPRRMGHQSEQKGEGANRPPPRARPTIAFLTALAKAAQETAEREGPKQGMGWATNCILEWLKAVVQAFDQAARLETIAMFEVLEARAPKKGEGLMAGGDRGGAKAKATFVINQHPQFRAALSKTEASEETLAVHDGFRPDRLRMAARELLARFGGGKAKSAAGETELERAVERQFQQSQKTRTNATTTATAKICGGRIARQSSKVSMKRRSTDESIRLRTLQDTPRGRLLIDGPPPPLIAGLATNAGIAMDAMTGLSRLLAQVAQMQREKLWGALVLMKTQSSPCSAGGYAGNDDGPARASPRRESCQDETRTGRCNSDKIGKAKCVPRSAGANVERASAAPASTAVDIDAGIVNLMGYRHKIMLSLSRCRGLHVKMDQERLAKEEDLMYLSDQMGSLSLRIVCEPTSHEQSDEGSEKRTERQLPWRGPEDEETRAPCGWKVKRPELCTDYEKIANGKRRGDSQEHAKTTHITEGVKEAPAEEEAENTSAELQKRIEERNKKAQKPAASSAEAGAQGAGPQAATGAPSLQCDLDFGRLAELVAGGAGAGGVGAGGVAPPLGAVLRALLQRLASAESRVSRRRGFLVSLACFDVLGVRSHPEARLRPSRRPAAVAELTLGVLAVLACEAVGRSYIVANLACVEKVVQLIKAETLESSMHIQALAALQRLSLRREPQDLMIKLGMMEWIVGVLGWHGDAIQGMPTEFTLEFASAMLMNLAVRSAGKRKCLELDTLTVALNLMEHWNPQIRTHINGVLRLPAMPATSALDANDALPFCGVQVVHTCPQSPPGGHWNTAAAPEWTLARVATKGPAGVGDASCADSSPSAVRTIQLPEAAANQRCLVCMDADVQARQQADDGDKPDAGRRCLCGAGARHHRAAGNDSAPGLLEAPEARVGGAAGLLASPDLPGRSAMSPASLRRAARGAARSAGAGPPRGSPVASRRALGMLPPRRPAQLLCHGARRWCAQQVAGEAAFEPGRVPVRLLARHFMTCAVPMVGFGFMDNTILIRTGDAIERYFGVAYNLSGLSAAAAGQVFSDFSGVLFGGVVESASRCFILPPEFSAAQASLRLVQVVGTAGAACGVVAGCLLGMANLLTMDLEEAERLKRMAELEEIFTVVMQSARDTIGTNMGSIFLVDEDSGQLWTRVQTGTDESIKIPISERSIAGWVCLHNEHQIIPNAYEDSRFNPEVDKKFGCKTENMLAVPVRSMADPAKVIGVIQLINKEAGPFDDHDVKACRMLSIHVSVFLSKCE</sequence>
<feature type="domain" description="GAF" evidence="7">
    <location>
        <begin position="1377"/>
        <end position="1519"/>
    </location>
</feature>
<proteinExistence type="predicted"/>
<feature type="region of interest" description="Disordered" evidence="6">
    <location>
        <begin position="249"/>
        <end position="291"/>
    </location>
</feature>
<keyword evidence="2" id="KW-0812">Transmembrane</keyword>
<dbReference type="InterPro" id="IPR019537">
    <property type="entry name" value="TMEM65"/>
</dbReference>
<feature type="region of interest" description="Disordered" evidence="6">
    <location>
        <begin position="674"/>
        <end position="706"/>
    </location>
</feature>
<dbReference type="SUPFAM" id="SSF55781">
    <property type="entry name" value="GAF domain-like"/>
    <property type="match status" value="1"/>
</dbReference>
<feature type="compositionally biased region" description="Low complexity" evidence="6">
    <location>
        <begin position="1181"/>
        <end position="1208"/>
    </location>
</feature>
<dbReference type="SMART" id="SM00065">
    <property type="entry name" value="GAF"/>
    <property type="match status" value="1"/>
</dbReference>
<dbReference type="Pfam" id="PF01590">
    <property type="entry name" value="GAF"/>
    <property type="match status" value="1"/>
</dbReference>
<organism evidence="8 9">
    <name type="scientific">Prorocentrum cordatum</name>
    <dbReference type="NCBI Taxonomy" id="2364126"/>
    <lineage>
        <taxon>Eukaryota</taxon>
        <taxon>Sar</taxon>
        <taxon>Alveolata</taxon>
        <taxon>Dinophyceae</taxon>
        <taxon>Prorocentrales</taxon>
        <taxon>Prorocentraceae</taxon>
        <taxon>Prorocentrum</taxon>
    </lineage>
</organism>
<accession>A0ABN9VE34</accession>
<feature type="compositionally biased region" description="Low complexity" evidence="6">
    <location>
        <begin position="773"/>
        <end position="793"/>
    </location>
</feature>
<dbReference type="InterPro" id="IPR011989">
    <property type="entry name" value="ARM-like"/>
</dbReference>
<dbReference type="InterPro" id="IPR002110">
    <property type="entry name" value="Ankyrin_rpt"/>
</dbReference>
<evidence type="ECO:0000256" key="4">
    <source>
        <dbReference type="ARBA" id="ARBA00023136"/>
    </source>
</evidence>
<feature type="region of interest" description="Disordered" evidence="6">
    <location>
        <begin position="723"/>
        <end position="793"/>
    </location>
</feature>
<dbReference type="Gene3D" id="1.25.40.20">
    <property type="entry name" value="Ankyrin repeat-containing domain"/>
    <property type="match status" value="1"/>
</dbReference>
<gene>
    <name evidence="8" type="ORF">PCOR1329_LOCUS56415</name>
</gene>
<keyword evidence="5" id="KW-0040">ANK repeat</keyword>
<feature type="compositionally biased region" description="Basic and acidic residues" evidence="6">
    <location>
        <begin position="723"/>
        <end position="736"/>
    </location>
</feature>
<evidence type="ECO:0000256" key="2">
    <source>
        <dbReference type="ARBA" id="ARBA00022692"/>
    </source>
</evidence>
<feature type="compositionally biased region" description="Basic and acidic residues" evidence="6">
    <location>
        <begin position="675"/>
        <end position="692"/>
    </location>
</feature>
<keyword evidence="9" id="KW-1185">Reference proteome</keyword>
<feature type="repeat" description="ANK" evidence="5">
    <location>
        <begin position="159"/>
        <end position="191"/>
    </location>
</feature>
<dbReference type="SUPFAM" id="SSF48371">
    <property type="entry name" value="ARM repeat"/>
    <property type="match status" value="1"/>
</dbReference>
<dbReference type="Gene3D" id="1.25.10.10">
    <property type="entry name" value="Leucine-rich Repeat Variant"/>
    <property type="match status" value="1"/>
</dbReference>
<comment type="subcellular location">
    <subcellularLocation>
        <location evidence="1">Membrane</location>
        <topology evidence="1">Multi-pass membrane protein</topology>
    </subcellularLocation>
</comment>
<evidence type="ECO:0000256" key="1">
    <source>
        <dbReference type="ARBA" id="ARBA00004141"/>
    </source>
</evidence>
<dbReference type="SUPFAM" id="SSF48403">
    <property type="entry name" value="Ankyrin repeat"/>
    <property type="match status" value="1"/>
</dbReference>
<feature type="region of interest" description="Disordered" evidence="6">
    <location>
        <begin position="556"/>
        <end position="589"/>
    </location>
</feature>
<dbReference type="Pfam" id="PF10507">
    <property type="entry name" value="TMEM65"/>
    <property type="match status" value="1"/>
</dbReference>
<keyword evidence="3" id="KW-1133">Transmembrane helix</keyword>
<feature type="compositionally biased region" description="Basic and acidic residues" evidence="6">
    <location>
        <begin position="570"/>
        <end position="589"/>
    </location>
</feature>
<evidence type="ECO:0000256" key="5">
    <source>
        <dbReference type="PROSITE-ProRule" id="PRU00023"/>
    </source>
</evidence>
<feature type="compositionally biased region" description="Basic and acidic residues" evidence="6">
    <location>
        <begin position="760"/>
        <end position="769"/>
    </location>
</feature>
<feature type="compositionally biased region" description="Basic residues" evidence="6">
    <location>
        <begin position="260"/>
        <end position="274"/>
    </location>
</feature>
<name>A0ABN9VE34_9DINO</name>
<dbReference type="Pfam" id="PF12796">
    <property type="entry name" value="Ank_2"/>
    <property type="match status" value="1"/>
</dbReference>
<dbReference type="InterPro" id="IPR036770">
    <property type="entry name" value="Ankyrin_rpt-contain_sf"/>
</dbReference>
<dbReference type="InterPro" id="IPR048959">
    <property type="entry name" value="ARMC9_ARM_dom"/>
</dbReference>
<feature type="region of interest" description="Disordered" evidence="6">
    <location>
        <begin position="1171"/>
        <end position="1211"/>
    </location>
</feature>
<evidence type="ECO:0000256" key="6">
    <source>
        <dbReference type="SAM" id="MobiDB-lite"/>
    </source>
</evidence>
<evidence type="ECO:0000256" key="3">
    <source>
        <dbReference type="ARBA" id="ARBA00022989"/>
    </source>
</evidence>
<dbReference type="Gene3D" id="3.30.450.40">
    <property type="match status" value="1"/>
</dbReference>
<dbReference type="PANTHER" id="PTHR21706">
    <property type="entry name" value="TRANSMEMBRANE PROTEIN 65"/>
    <property type="match status" value="1"/>
</dbReference>
<dbReference type="InterPro" id="IPR029016">
    <property type="entry name" value="GAF-like_dom_sf"/>
</dbReference>
<dbReference type="PANTHER" id="PTHR21706:SF15">
    <property type="entry name" value="TRANSMEMBRANE PROTEIN 65"/>
    <property type="match status" value="1"/>
</dbReference>
<dbReference type="Proteomes" id="UP001189429">
    <property type="component" value="Unassembled WGS sequence"/>
</dbReference>
<dbReference type="PROSITE" id="PS50088">
    <property type="entry name" value="ANK_REPEAT"/>
    <property type="match status" value="2"/>
</dbReference>
<dbReference type="InterPro" id="IPR016024">
    <property type="entry name" value="ARM-type_fold"/>
</dbReference>
<dbReference type="InterPro" id="IPR003018">
    <property type="entry name" value="GAF"/>
</dbReference>
<evidence type="ECO:0000259" key="7">
    <source>
        <dbReference type="SMART" id="SM00065"/>
    </source>
</evidence>
<dbReference type="Pfam" id="PF21050">
    <property type="entry name" value="ARMC9_ARM"/>
    <property type="match status" value="1"/>
</dbReference>
<keyword evidence="4" id="KW-0472">Membrane</keyword>
<reference evidence="8" key="1">
    <citation type="submission" date="2023-10" db="EMBL/GenBank/DDBJ databases">
        <authorList>
            <person name="Chen Y."/>
            <person name="Shah S."/>
            <person name="Dougan E. K."/>
            <person name="Thang M."/>
            <person name="Chan C."/>
        </authorList>
    </citation>
    <scope>NUCLEOTIDE SEQUENCE [LARGE SCALE GENOMIC DNA]</scope>
</reference>
<evidence type="ECO:0000313" key="8">
    <source>
        <dbReference type="EMBL" id="CAK0870263.1"/>
    </source>
</evidence>
<comment type="caution">
    <text evidence="8">The sequence shown here is derived from an EMBL/GenBank/DDBJ whole genome shotgun (WGS) entry which is preliminary data.</text>
</comment>
<feature type="repeat" description="ANK" evidence="5">
    <location>
        <begin position="126"/>
        <end position="158"/>
    </location>
</feature>
<protein>
    <recommendedName>
        <fullName evidence="7">GAF domain-containing protein</fullName>
    </recommendedName>
</protein>
<dbReference type="EMBL" id="CAUYUJ010016944">
    <property type="protein sequence ID" value="CAK0870263.1"/>
    <property type="molecule type" value="Genomic_DNA"/>
</dbReference>
<dbReference type="SMART" id="SM00248">
    <property type="entry name" value="ANK"/>
    <property type="match status" value="3"/>
</dbReference>
<dbReference type="PROSITE" id="PS50297">
    <property type="entry name" value="ANK_REP_REGION"/>
    <property type="match status" value="2"/>
</dbReference>